<dbReference type="InterPro" id="IPR023214">
    <property type="entry name" value="HAD_sf"/>
</dbReference>
<evidence type="ECO:0000313" key="1">
    <source>
        <dbReference type="EMBL" id="MDM7856049.1"/>
    </source>
</evidence>
<dbReference type="InterPro" id="IPR050155">
    <property type="entry name" value="HAD-like_hydrolase_sf"/>
</dbReference>
<proteinExistence type="predicted"/>
<dbReference type="Gene3D" id="3.40.50.1000">
    <property type="entry name" value="HAD superfamily/HAD-like"/>
    <property type="match status" value="1"/>
</dbReference>
<dbReference type="Gene3D" id="1.10.150.240">
    <property type="entry name" value="Putative phosphatase, domain 2"/>
    <property type="match status" value="1"/>
</dbReference>
<reference evidence="1 2" key="1">
    <citation type="submission" date="2023-06" db="EMBL/GenBank/DDBJ databases">
        <title>Cellulomonas sp. MW4 Whole genome sequence.</title>
        <authorList>
            <person name="Park S."/>
        </authorList>
    </citation>
    <scope>NUCLEOTIDE SEQUENCE [LARGE SCALE GENOMIC DNA]</scope>
    <source>
        <strain evidence="1 2">MW4</strain>
    </source>
</reference>
<dbReference type="PANTHER" id="PTHR43434">
    <property type="entry name" value="PHOSPHOGLYCOLATE PHOSPHATASE"/>
    <property type="match status" value="1"/>
</dbReference>
<dbReference type="PANTHER" id="PTHR43434:SF20">
    <property type="entry name" value="5'-NUCLEOTIDASE"/>
    <property type="match status" value="1"/>
</dbReference>
<comment type="caution">
    <text evidence="1">The sequence shown here is derived from an EMBL/GenBank/DDBJ whole genome shotgun (WGS) entry which is preliminary data.</text>
</comment>
<dbReference type="RefSeq" id="WP_289456123.1">
    <property type="nucleotide sequence ID" value="NZ_JAUCGQ010000002.1"/>
</dbReference>
<accession>A0ABT7SKI8</accession>
<gene>
    <name evidence="1" type="ORF">QRT04_14020</name>
</gene>
<dbReference type="Pfam" id="PF13419">
    <property type="entry name" value="HAD_2"/>
    <property type="match status" value="1"/>
</dbReference>
<dbReference type="InterPro" id="IPR023198">
    <property type="entry name" value="PGP-like_dom2"/>
</dbReference>
<dbReference type="SFLD" id="SFLDS00003">
    <property type="entry name" value="Haloacid_Dehalogenase"/>
    <property type="match status" value="1"/>
</dbReference>
<organism evidence="1 2">
    <name type="scientific">Cellulomonas alba</name>
    <dbReference type="NCBI Taxonomy" id="3053467"/>
    <lineage>
        <taxon>Bacteria</taxon>
        <taxon>Bacillati</taxon>
        <taxon>Actinomycetota</taxon>
        <taxon>Actinomycetes</taxon>
        <taxon>Micrococcales</taxon>
        <taxon>Cellulomonadaceae</taxon>
        <taxon>Cellulomonas</taxon>
    </lineage>
</organism>
<evidence type="ECO:0000313" key="2">
    <source>
        <dbReference type="Proteomes" id="UP001529338"/>
    </source>
</evidence>
<dbReference type="EMBL" id="JAUCGQ010000002">
    <property type="protein sequence ID" value="MDM7856049.1"/>
    <property type="molecule type" value="Genomic_DNA"/>
</dbReference>
<dbReference type="InterPro" id="IPR041492">
    <property type="entry name" value="HAD_2"/>
</dbReference>
<sequence>MTRPLVLLDLDGTLMDSIAGVVTAATAAYRATGLPLPTDAELRTFAGPPITDSFARHGVPADLMDAAVDAYRAALEAGALHDTRVFDGIPDALRALRAAGLQLLIATSKPAVWARPLCADFGLAELVDGVFGAPLDESTSNKAAVIGEALASLAEPPSAVVMVGDREHDVEGAQVHGVPTIGVTWGYALPGELDDAGAVALVDSPAELARAVLEQLRLAV</sequence>
<protein>
    <submittedName>
        <fullName evidence="1">HAD hydrolase-like protein</fullName>
    </submittedName>
</protein>
<dbReference type="SUPFAM" id="SSF56784">
    <property type="entry name" value="HAD-like"/>
    <property type="match status" value="1"/>
</dbReference>
<name>A0ABT7SKI8_9CELL</name>
<dbReference type="Proteomes" id="UP001529338">
    <property type="component" value="Unassembled WGS sequence"/>
</dbReference>
<keyword evidence="2" id="KW-1185">Reference proteome</keyword>
<dbReference type="SFLD" id="SFLDG01129">
    <property type="entry name" value="C1.5:_HAD__Beta-PGM__Phosphata"/>
    <property type="match status" value="1"/>
</dbReference>
<dbReference type="InterPro" id="IPR036412">
    <property type="entry name" value="HAD-like_sf"/>
</dbReference>